<feature type="domain" description="PAC" evidence="8">
    <location>
        <begin position="1471"/>
        <end position="1523"/>
    </location>
</feature>
<feature type="domain" description="PAS" evidence="7">
    <location>
        <begin position="518"/>
        <end position="588"/>
    </location>
</feature>
<feature type="domain" description="PAC" evidence="8">
    <location>
        <begin position="1347"/>
        <end position="1398"/>
    </location>
</feature>
<dbReference type="SUPFAM" id="SSF55785">
    <property type="entry name" value="PYP-like sensor domain (PAS domain)"/>
    <property type="match status" value="13"/>
</dbReference>
<feature type="coiled-coil region" evidence="6">
    <location>
        <begin position="382"/>
        <end position="409"/>
    </location>
</feature>
<sequence length="1658" mass="190045">MGKDEHKPADSLWGDYPTGYRALFDNNHAAMLLIDSASLEIVDANSAACNFYGWSREEIISKKISDFSILPEQELIAKIQRAKDEKLDHCLFEHRLADGSRCNVDVHCIPLIVEDKERLCFTITRITDTKKQEITSEEAIVQSEKKYRELFENNISGILVTKSVRDGNGYPVDFIFLEVNDAFETHSGLKAEDVIGKHATEVYPGIENRKNTFIDIHRDVVLNGTPINVELYSEELKRHLSVTAYPVEKNIVVGVFEDITERKLMEEKLRKSEKRFRTLAENADDIVYSYEYVPKRRFTYISPAVTRISGYTPEEFYEDPDLPFKIMHPDDLPDTKNILKEHNERTTYTFRWIKKEGDVVWIEQKSLWHYDENGKVVAFEAIARDVTKNKQIEQELAENQEKYQMLADASFEGVIFHDNGVVIYANDAICRITGYSKEEILGNNILELAVHPDDIEITIEQMKNKVAQPYEVRAIRKDGTLYPAEVESYDVNYKGRRVRVAAIRDITERKRAEKELLESEERFKALHNASFGGIGIHDRGLILECNQGLSDMTGYSQEELIGMNGMLLIAEKDRDEVMEKIRSGYEKPYEAMLHCKNGSEYHIRLESRNIPYKGKEVRVTEFRNISKQKKAEEALRESERKYRGLFENNISGIVITEIITDEKGCPINYVFQEVNNAFEKHTGLKDEDVIGKRVTEVLPGIDKKKNTAFNLHKKVALTGIPTSIETYSEYLKRHYNINAYRVEENIVASVFQDITERKNAENKLIESEEKLRLFIEHAPVSLAMLDRDMRHIAVSRRWLEDTSATENIIGLSHYELYPNLSDEIKEAHQRALKGEIVRKEEDFVKLPDANEIWSRWEVRPWKAADGTIGGIIIFSENITERKEAEVALKESEALLNEVGTIAKIGGWEYDVASGTGKWTPEVYRIHEVELNSDISVADALDFYSADSRKIIEKAFNDAIKKAEPYDLELELITAKDNRKWVRVSGRPKVVDGKAVKITGTMQDVTNRKQAEIALQESERKYRGLFENNMNGILVTKSIRDENGYPVDFIFLDVNSAFEVHTGLRLEQVVGRRATEVYPGIEERENTFIHLHRDVILSGSPLNVEIYSEELEKHLSIAAYPVEEDIAAAVFHDVTERKNIETALKNSESQLRTLINTIPDLVWQKDVNGVYLSCNTKFEGFFGAKEEEIVGKTDYDFVDKELADLFRQKDIEALEAGRPLVNEEFITYAIDGHEEYLETRKCPMYDQDGKLIGVVGVGRDITERKHNEEKLRQSESLLNEVGILSRVGGWDFDVATGAVKWTPEIYKIFDLEPDFELAYGNTLEFYSTVSRKSVEKAFNDAIEKAEAYDLELELTTPKGNHKWVRTIGRPTMENGKVVKVTGSFQDITQRKNDENKLIESEEKLRSFIEHAPVAMAMLDRDMRHVAVSRYWIDKYSLADRNIIGISHYDLFPYLKEEHKEAHRRALNGEVVRKDEDYIVRANGSAEWVRWEVRPWKTASGAIGGIVIVTEDITERKQAQDKLLENKKLLSEVSRIGKIGGWELDLISGETTWTPEVAKIHELDTDRAASVEDGLSYYPPESREIIEKAVNDAIENAEPYELELEFVTAKGNNKWVRTSGYPKVVDGKVVKITGTLQDITEHKIAENKLLESEALLNEVQ</sequence>
<dbReference type="Proteomes" id="UP000509594">
    <property type="component" value="Chromosome"/>
</dbReference>
<evidence type="ECO:0000256" key="1">
    <source>
        <dbReference type="ARBA" id="ARBA00000085"/>
    </source>
</evidence>
<dbReference type="InterPro" id="IPR052162">
    <property type="entry name" value="Sensor_kinase/Photoreceptor"/>
</dbReference>
<dbReference type="PANTHER" id="PTHR43304:SF1">
    <property type="entry name" value="PAC DOMAIN-CONTAINING PROTEIN"/>
    <property type="match status" value="1"/>
</dbReference>
<dbReference type="SMART" id="SM00091">
    <property type="entry name" value="PAS"/>
    <property type="match status" value="10"/>
</dbReference>
<dbReference type="Gene3D" id="3.30.450.20">
    <property type="entry name" value="PAS domain"/>
    <property type="match status" value="13"/>
</dbReference>
<dbReference type="OrthoDB" id="342253at2157"/>
<feature type="domain" description="PAS" evidence="7">
    <location>
        <begin position="1146"/>
        <end position="1216"/>
    </location>
</feature>
<evidence type="ECO:0000313" key="10">
    <source>
        <dbReference type="Proteomes" id="UP000509594"/>
    </source>
</evidence>
<evidence type="ECO:0000259" key="8">
    <source>
        <dbReference type="PROSITE" id="PS50113"/>
    </source>
</evidence>
<organism evidence="9 10">
    <name type="scientific">Methanolobus zinderi</name>
    <dbReference type="NCBI Taxonomy" id="536044"/>
    <lineage>
        <taxon>Archaea</taxon>
        <taxon>Methanobacteriati</taxon>
        <taxon>Methanobacteriota</taxon>
        <taxon>Stenosarchaea group</taxon>
        <taxon>Methanomicrobia</taxon>
        <taxon>Methanosarcinales</taxon>
        <taxon>Methanosarcinaceae</taxon>
        <taxon>Methanolobus</taxon>
    </lineage>
</organism>
<keyword evidence="4" id="KW-0808">Transferase</keyword>
<dbReference type="InterPro" id="IPR013655">
    <property type="entry name" value="PAS_fold_3"/>
</dbReference>
<keyword evidence="10" id="KW-1185">Reference proteome</keyword>
<dbReference type="EMBL" id="CP058215">
    <property type="protein sequence ID" value="QLC49513.1"/>
    <property type="molecule type" value="Genomic_DNA"/>
</dbReference>
<dbReference type="InterPro" id="IPR013767">
    <property type="entry name" value="PAS_fold"/>
</dbReference>
<dbReference type="EC" id="2.7.13.3" evidence="2"/>
<dbReference type="InterPro" id="IPR013656">
    <property type="entry name" value="PAS_4"/>
</dbReference>
<feature type="domain" description="PAS" evidence="7">
    <location>
        <begin position="419"/>
        <end position="469"/>
    </location>
</feature>
<evidence type="ECO:0000256" key="5">
    <source>
        <dbReference type="ARBA" id="ARBA00022777"/>
    </source>
</evidence>
<evidence type="ECO:0000313" key="9">
    <source>
        <dbReference type="EMBL" id="QLC49513.1"/>
    </source>
</evidence>
<dbReference type="CDD" id="cd00130">
    <property type="entry name" value="PAS"/>
    <property type="match status" value="7"/>
</dbReference>
<dbReference type="KEGG" id="mzi:HWN40_04180"/>
<evidence type="ECO:0000256" key="3">
    <source>
        <dbReference type="ARBA" id="ARBA00022553"/>
    </source>
</evidence>
<dbReference type="PROSITE" id="PS50112">
    <property type="entry name" value="PAS"/>
    <property type="match status" value="5"/>
</dbReference>
<keyword evidence="3" id="KW-0597">Phosphoprotein</keyword>
<feature type="domain" description="PAC" evidence="8">
    <location>
        <begin position="346"/>
        <end position="398"/>
    </location>
</feature>
<dbReference type="NCBIfam" id="TIGR00229">
    <property type="entry name" value="sensory_box"/>
    <property type="match status" value="10"/>
</dbReference>
<feature type="domain" description="PAC" evidence="8">
    <location>
        <begin position="468"/>
        <end position="518"/>
    </location>
</feature>
<dbReference type="InterPro" id="IPR035965">
    <property type="entry name" value="PAS-like_dom_sf"/>
</dbReference>
<dbReference type="PROSITE" id="PS50113">
    <property type="entry name" value="PAC"/>
    <property type="match status" value="8"/>
</dbReference>
<protein>
    <recommendedName>
        <fullName evidence="2">histidine kinase</fullName>
        <ecNumber evidence="2">2.7.13.3</ecNumber>
    </recommendedName>
</protein>
<dbReference type="RefSeq" id="WP_176964569.1">
    <property type="nucleotide sequence ID" value="NZ_CP058215.1"/>
</dbReference>
<dbReference type="Pfam" id="PF08447">
    <property type="entry name" value="PAS_3"/>
    <property type="match status" value="3"/>
</dbReference>
<dbReference type="GeneID" id="55820845"/>
<dbReference type="SMART" id="SM00086">
    <property type="entry name" value="PAC"/>
    <property type="match status" value="9"/>
</dbReference>
<dbReference type="Pfam" id="PF13188">
    <property type="entry name" value="PAS_8"/>
    <property type="match status" value="1"/>
</dbReference>
<evidence type="ECO:0000256" key="6">
    <source>
        <dbReference type="SAM" id="Coils"/>
    </source>
</evidence>
<dbReference type="Pfam" id="PF00989">
    <property type="entry name" value="PAS"/>
    <property type="match status" value="1"/>
</dbReference>
<feature type="domain" description="PAC" evidence="8">
    <location>
        <begin position="1598"/>
        <end position="1649"/>
    </location>
</feature>
<dbReference type="PANTHER" id="PTHR43304">
    <property type="entry name" value="PHYTOCHROME-LIKE PROTEIN CPH1"/>
    <property type="match status" value="1"/>
</dbReference>
<keyword evidence="5" id="KW-0418">Kinase</keyword>
<reference evidence="9 10" key="1">
    <citation type="submission" date="2020-06" db="EMBL/GenBank/DDBJ databases">
        <title>Methanolobus halotolerans sp. nov., isolated from a saline lake Tus in Siberia.</title>
        <authorList>
            <person name="Shen Y."/>
            <person name="Chen S.-C."/>
            <person name="Lai M.-C."/>
            <person name="Huang H.-H."/>
            <person name="Chiu H.-H."/>
            <person name="Tang S.-L."/>
            <person name="Rogozin D.Y."/>
            <person name="Degermendzhy A.G."/>
        </authorList>
    </citation>
    <scope>NUCLEOTIDE SEQUENCE [LARGE SCALE GENOMIC DNA]</scope>
    <source>
        <strain evidence="9 10">DSM 21339</strain>
    </source>
</reference>
<feature type="domain" description="PAC" evidence="8">
    <location>
        <begin position="1220"/>
        <end position="1272"/>
    </location>
</feature>
<evidence type="ECO:0000256" key="4">
    <source>
        <dbReference type="ARBA" id="ARBA00022679"/>
    </source>
</evidence>
<keyword evidence="6" id="KW-0175">Coiled coil</keyword>
<name>A0A7D5E606_9EURY</name>
<dbReference type="InterPro" id="IPR000014">
    <property type="entry name" value="PAS"/>
</dbReference>
<dbReference type="Pfam" id="PF08448">
    <property type="entry name" value="PAS_4"/>
    <property type="match status" value="3"/>
</dbReference>
<dbReference type="InterPro" id="IPR001610">
    <property type="entry name" value="PAC"/>
</dbReference>
<comment type="catalytic activity">
    <reaction evidence="1">
        <text>ATP + protein L-histidine = ADP + protein N-phospho-L-histidine.</text>
        <dbReference type="EC" id="2.7.13.3"/>
    </reaction>
</comment>
<dbReference type="InterPro" id="IPR000700">
    <property type="entry name" value="PAS-assoc_C"/>
</dbReference>
<gene>
    <name evidence="9" type="ORF">HWN40_04180</name>
</gene>
<evidence type="ECO:0000259" key="7">
    <source>
        <dbReference type="PROSITE" id="PS50112"/>
    </source>
</evidence>
<dbReference type="GO" id="GO:0006355">
    <property type="term" value="P:regulation of DNA-templated transcription"/>
    <property type="evidence" value="ECO:0007669"/>
    <property type="project" value="InterPro"/>
</dbReference>
<evidence type="ECO:0000256" key="2">
    <source>
        <dbReference type="ARBA" id="ARBA00012438"/>
    </source>
</evidence>
<dbReference type="Gene3D" id="2.10.70.100">
    <property type="match status" value="1"/>
</dbReference>
<dbReference type="Pfam" id="PF13426">
    <property type="entry name" value="PAS_9"/>
    <property type="match status" value="5"/>
</dbReference>
<feature type="domain" description="PAC" evidence="8">
    <location>
        <begin position="965"/>
        <end position="1016"/>
    </location>
</feature>
<proteinExistence type="predicted"/>
<accession>A0A7D5E606</accession>
<feature type="domain" description="PAS" evidence="7">
    <location>
        <begin position="16"/>
        <end position="62"/>
    </location>
</feature>
<dbReference type="GO" id="GO:0004673">
    <property type="term" value="F:protein histidine kinase activity"/>
    <property type="evidence" value="ECO:0007669"/>
    <property type="project" value="UniProtKB-EC"/>
</dbReference>
<feature type="domain" description="PAS" evidence="7">
    <location>
        <begin position="272"/>
        <end position="346"/>
    </location>
</feature>
<feature type="domain" description="PAC" evidence="8">
    <location>
        <begin position="837"/>
        <end position="890"/>
    </location>
</feature>